<dbReference type="EMBL" id="WBJX01000001">
    <property type="protein sequence ID" value="KAB1639357.1"/>
    <property type="molecule type" value="Genomic_DNA"/>
</dbReference>
<evidence type="ECO:0000259" key="1">
    <source>
        <dbReference type="Pfam" id="PF00814"/>
    </source>
</evidence>
<reference evidence="2 3" key="1">
    <citation type="submission" date="2019-09" db="EMBL/GenBank/DDBJ databases">
        <title>Phylogeny of genus Pseudoclavibacter and closely related genus.</title>
        <authorList>
            <person name="Li Y."/>
        </authorList>
    </citation>
    <scope>NUCLEOTIDE SEQUENCE [LARGE SCALE GENOMIC DNA]</scope>
    <source>
        <strain evidence="2 3">THG-MD12</strain>
    </source>
</reference>
<keyword evidence="2" id="KW-0808">Transferase</keyword>
<evidence type="ECO:0000313" key="2">
    <source>
        <dbReference type="EMBL" id="KAB1639357.1"/>
    </source>
</evidence>
<dbReference type="InterPro" id="IPR022496">
    <property type="entry name" value="T6A_TsaB"/>
</dbReference>
<evidence type="ECO:0000313" key="3">
    <source>
        <dbReference type="Proteomes" id="UP000490386"/>
    </source>
</evidence>
<proteinExistence type="predicted"/>
<dbReference type="PANTHER" id="PTHR11735">
    <property type="entry name" value="TRNA N6-ADENOSINE THREONYLCARBAMOYLTRANSFERASE"/>
    <property type="match status" value="1"/>
</dbReference>
<feature type="domain" description="Gcp-like" evidence="1">
    <location>
        <begin position="31"/>
        <end position="131"/>
    </location>
</feature>
<dbReference type="PANTHER" id="PTHR11735:SF11">
    <property type="entry name" value="TRNA THREONYLCARBAMOYLADENOSINE BIOSYNTHESIS PROTEIN TSAB"/>
    <property type="match status" value="1"/>
</dbReference>
<dbReference type="Pfam" id="PF00814">
    <property type="entry name" value="TsaD"/>
    <property type="match status" value="1"/>
</dbReference>
<dbReference type="NCBIfam" id="TIGR03725">
    <property type="entry name" value="T6A_YeaZ"/>
    <property type="match status" value="1"/>
</dbReference>
<dbReference type="GO" id="GO:0005829">
    <property type="term" value="C:cytosol"/>
    <property type="evidence" value="ECO:0007669"/>
    <property type="project" value="TreeGrafter"/>
</dbReference>
<organism evidence="2 3">
    <name type="scientific">Pseudoclavibacter terrae</name>
    <dbReference type="NCBI Taxonomy" id="1530195"/>
    <lineage>
        <taxon>Bacteria</taxon>
        <taxon>Bacillati</taxon>
        <taxon>Actinomycetota</taxon>
        <taxon>Actinomycetes</taxon>
        <taxon>Micrococcales</taxon>
        <taxon>Microbacteriaceae</taxon>
        <taxon>Pseudoclavibacter</taxon>
    </lineage>
</organism>
<dbReference type="RefSeq" id="WP_151422323.1">
    <property type="nucleotide sequence ID" value="NZ_WBJX01000001.1"/>
</dbReference>
<keyword evidence="3" id="KW-1185">Reference proteome</keyword>
<dbReference type="SUPFAM" id="SSF53067">
    <property type="entry name" value="Actin-like ATPase domain"/>
    <property type="match status" value="1"/>
</dbReference>
<dbReference type="GO" id="GO:0016740">
    <property type="term" value="F:transferase activity"/>
    <property type="evidence" value="ECO:0007669"/>
    <property type="project" value="UniProtKB-KW"/>
</dbReference>
<dbReference type="Gene3D" id="3.30.420.40">
    <property type="match status" value="2"/>
</dbReference>
<dbReference type="GO" id="GO:0002949">
    <property type="term" value="P:tRNA threonylcarbamoyladenosine modification"/>
    <property type="evidence" value="ECO:0007669"/>
    <property type="project" value="InterPro"/>
</dbReference>
<name>A0A7J5B5G2_9MICO</name>
<gene>
    <name evidence="2" type="primary">tsaB</name>
    <name evidence="2" type="ORF">F8O03_03185</name>
</gene>
<dbReference type="AlphaFoldDB" id="A0A7J5B5G2"/>
<dbReference type="Proteomes" id="UP000490386">
    <property type="component" value="Unassembled WGS sequence"/>
</dbReference>
<dbReference type="OrthoDB" id="9809995at2"/>
<sequence>MLLAIDTSAGTDVAIVTPHGRVLGELRSSDTRHHAEAVGDAIETVLAEAGLSPQHITQVIGGMGPGPFTGLRVGVAAARTFAFARGARFIPMPSHDAAAHEWRAAHPEANGDLLVSTDARRGELACSRYEQGLLVASSCELHRPDAVPGAAHHFDTRTISAAHLALAWLDREAQGLEAEPNSIVYLRGADAVPSNGPKRVTG</sequence>
<comment type="caution">
    <text evidence="2">The sequence shown here is derived from an EMBL/GenBank/DDBJ whole genome shotgun (WGS) entry which is preliminary data.</text>
</comment>
<dbReference type="InterPro" id="IPR043129">
    <property type="entry name" value="ATPase_NBD"/>
</dbReference>
<dbReference type="InterPro" id="IPR000905">
    <property type="entry name" value="Gcp-like_dom"/>
</dbReference>
<protein>
    <submittedName>
        <fullName evidence="2">tRNA (Adenosine(37)-N6)-threonylcarbamoyltransferase complex dimerization subunit type 1 TsaB</fullName>
    </submittedName>
</protein>
<accession>A0A7J5B5G2</accession>